<evidence type="ECO:0000256" key="6">
    <source>
        <dbReference type="ARBA" id="ARBA00023065"/>
    </source>
</evidence>
<gene>
    <name evidence="10" type="ORF">Mucpa_1641</name>
</gene>
<evidence type="ECO:0000313" key="11">
    <source>
        <dbReference type="Proteomes" id="UP000002774"/>
    </source>
</evidence>
<evidence type="ECO:0000313" key="10">
    <source>
        <dbReference type="EMBL" id="EHQ25798.1"/>
    </source>
</evidence>
<evidence type="ECO:0000259" key="9">
    <source>
        <dbReference type="Pfam" id="PF00999"/>
    </source>
</evidence>
<feature type="transmembrane region" description="Helical" evidence="8">
    <location>
        <begin position="130"/>
        <end position="149"/>
    </location>
</feature>
<dbReference type="EMBL" id="CM001403">
    <property type="protein sequence ID" value="EHQ25798.1"/>
    <property type="molecule type" value="Genomic_DNA"/>
</dbReference>
<dbReference type="Proteomes" id="UP000002774">
    <property type="component" value="Chromosome"/>
</dbReference>
<feature type="transmembrane region" description="Helical" evidence="8">
    <location>
        <begin position="20"/>
        <end position="38"/>
    </location>
</feature>
<dbReference type="OrthoDB" id="9793589at2"/>
<dbReference type="PANTHER" id="PTHR43562">
    <property type="entry name" value="NAPA-TYPE SODIUM/HYDROGEN ANTIPORTER"/>
    <property type="match status" value="1"/>
</dbReference>
<keyword evidence="7 8" id="KW-0472">Membrane</keyword>
<dbReference type="GO" id="GO:0016020">
    <property type="term" value="C:membrane"/>
    <property type="evidence" value="ECO:0007669"/>
    <property type="project" value="UniProtKB-SubCell"/>
</dbReference>
<feature type="domain" description="Cation/H+ exchanger transmembrane" evidence="9">
    <location>
        <begin position="29"/>
        <end position="392"/>
    </location>
</feature>
<keyword evidence="2" id="KW-0813">Transport</keyword>
<dbReference type="InterPro" id="IPR038770">
    <property type="entry name" value="Na+/solute_symporter_sf"/>
</dbReference>
<dbReference type="GO" id="GO:1902600">
    <property type="term" value="P:proton transmembrane transport"/>
    <property type="evidence" value="ECO:0007669"/>
    <property type="project" value="InterPro"/>
</dbReference>
<evidence type="ECO:0000256" key="4">
    <source>
        <dbReference type="ARBA" id="ARBA00022692"/>
    </source>
</evidence>
<name>H1Y6F4_9SPHI</name>
<dbReference type="RefSeq" id="WP_008505683.1">
    <property type="nucleotide sequence ID" value="NZ_CM001403.1"/>
</dbReference>
<feature type="transmembrane region" description="Helical" evidence="8">
    <location>
        <begin position="70"/>
        <end position="89"/>
    </location>
</feature>
<feature type="transmembrane region" description="Helical" evidence="8">
    <location>
        <begin position="309"/>
        <end position="330"/>
    </location>
</feature>
<evidence type="ECO:0000256" key="8">
    <source>
        <dbReference type="SAM" id="Phobius"/>
    </source>
</evidence>
<dbReference type="PANTHER" id="PTHR43562:SF4">
    <property type="entry name" value="NA(+)_H(+) ANTIPORTER NHAS5"/>
    <property type="match status" value="1"/>
</dbReference>
<evidence type="ECO:0000256" key="3">
    <source>
        <dbReference type="ARBA" id="ARBA00022449"/>
    </source>
</evidence>
<feature type="transmembrane region" description="Helical" evidence="8">
    <location>
        <begin position="101"/>
        <end position="124"/>
    </location>
</feature>
<dbReference type="HOGENOM" id="CLU_005126_7_1_10"/>
<reference evidence="10" key="1">
    <citation type="submission" date="2011-09" db="EMBL/GenBank/DDBJ databases">
        <title>The permanent draft genome of Mucilaginibacter paludis DSM 18603.</title>
        <authorList>
            <consortium name="US DOE Joint Genome Institute (JGI-PGF)"/>
            <person name="Lucas S."/>
            <person name="Han J."/>
            <person name="Lapidus A."/>
            <person name="Bruce D."/>
            <person name="Goodwin L."/>
            <person name="Pitluck S."/>
            <person name="Peters L."/>
            <person name="Kyrpides N."/>
            <person name="Mavromatis K."/>
            <person name="Ivanova N."/>
            <person name="Mikhailova N."/>
            <person name="Held B."/>
            <person name="Detter J.C."/>
            <person name="Tapia R."/>
            <person name="Han C."/>
            <person name="Land M."/>
            <person name="Hauser L."/>
            <person name="Markowitz V."/>
            <person name="Cheng J.-F."/>
            <person name="Hugenholtz P."/>
            <person name="Woyke T."/>
            <person name="Wu D."/>
            <person name="Tindall B."/>
            <person name="Brambilla E."/>
            <person name="Klenk H.-P."/>
            <person name="Eisen J.A."/>
        </authorList>
    </citation>
    <scope>NUCLEOTIDE SEQUENCE [LARGE SCALE GENOMIC DNA]</scope>
    <source>
        <strain evidence="10">DSM 18603</strain>
    </source>
</reference>
<dbReference type="STRING" id="714943.Mucpa_1641"/>
<accession>H1Y6F4</accession>
<feature type="transmembrane region" description="Helical" evidence="8">
    <location>
        <begin position="342"/>
        <end position="360"/>
    </location>
</feature>
<evidence type="ECO:0000256" key="1">
    <source>
        <dbReference type="ARBA" id="ARBA00004141"/>
    </source>
</evidence>
<feature type="transmembrane region" description="Helical" evidence="8">
    <location>
        <begin position="228"/>
        <end position="244"/>
    </location>
</feature>
<keyword evidence="3" id="KW-0050">Antiport</keyword>
<keyword evidence="4 8" id="KW-0812">Transmembrane</keyword>
<dbReference type="eggNOG" id="COG0475">
    <property type="taxonomic scope" value="Bacteria"/>
</dbReference>
<keyword evidence="5 8" id="KW-1133">Transmembrane helix</keyword>
<protein>
    <submittedName>
        <fullName evidence="10">Sodium/hydrogen exchanger</fullName>
    </submittedName>
</protein>
<evidence type="ECO:0000256" key="5">
    <source>
        <dbReference type="ARBA" id="ARBA00022989"/>
    </source>
</evidence>
<dbReference type="GO" id="GO:0015297">
    <property type="term" value="F:antiporter activity"/>
    <property type="evidence" value="ECO:0007669"/>
    <property type="project" value="UniProtKB-KW"/>
</dbReference>
<evidence type="ECO:0000256" key="7">
    <source>
        <dbReference type="ARBA" id="ARBA00023136"/>
    </source>
</evidence>
<organism evidence="10 11">
    <name type="scientific">Mucilaginibacter paludis DSM 18603</name>
    <dbReference type="NCBI Taxonomy" id="714943"/>
    <lineage>
        <taxon>Bacteria</taxon>
        <taxon>Pseudomonadati</taxon>
        <taxon>Bacteroidota</taxon>
        <taxon>Sphingobacteriia</taxon>
        <taxon>Sphingobacteriales</taxon>
        <taxon>Sphingobacteriaceae</taxon>
        <taxon>Mucilaginibacter</taxon>
    </lineage>
</organism>
<feature type="transmembrane region" description="Helical" evidence="8">
    <location>
        <begin position="194"/>
        <end position="216"/>
    </location>
</feature>
<feature type="transmembrane region" description="Helical" evidence="8">
    <location>
        <begin position="45"/>
        <end position="64"/>
    </location>
</feature>
<dbReference type="InterPro" id="IPR006153">
    <property type="entry name" value="Cation/H_exchanger_TM"/>
</dbReference>
<feature type="transmembrane region" description="Helical" evidence="8">
    <location>
        <begin position="372"/>
        <end position="391"/>
    </location>
</feature>
<dbReference type="Pfam" id="PF00999">
    <property type="entry name" value="Na_H_Exchanger"/>
    <property type="match status" value="1"/>
</dbReference>
<sequence length="403" mass="43947">MNNTAWSIISHQFQLPVTNPVLIFALILFIILLAPILMGKIRLPGIVGFIMAGIAIGPHGFNVLQKNSAIELFSTIGLLYIMFIAGIELDPDEFRNRRHKSFIFGLLTFAIPILIGLPVCYYLLGYPFITAILVSIMFATHTLVAYPIVNKYGVSKNEAVAIAVGGTILTDTAVLIILAIIIAANNGGLTTQFWLHLIISLSLFLAVMFLVVPILAKWFFARLESEKTSHYVFVLSVVFFSAFLSQLAGVEPIIGAFMAGLALNRLIPHTSILMNRIEFVGNAIFIPFFLISVGMLVDLRVLFRGPEAITVACCLSTVALAGKWLAALITQQTFKYSATQRGLLFGLSSSHAAATLAIILVGYKTKIIDDNILNGTIILILITCVVASFATERASRKIANKEI</sequence>
<feature type="transmembrane region" description="Helical" evidence="8">
    <location>
        <begin position="279"/>
        <end position="297"/>
    </location>
</feature>
<feature type="transmembrane region" description="Helical" evidence="8">
    <location>
        <begin position="161"/>
        <end position="182"/>
    </location>
</feature>
<feature type="transmembrane region" description="Helical" evidence="8">
    <location>
        <begin position="250"/>
        <end position="267"/>
    </location>
</feature>
<proteinExistence type="predicted"/>
<evidence type="ECO:0000256" key="2">
    <source>
        <dbReference type="ARBA" id="ARBA00022448"/>
    </source>
</evidence>
<keyword evidence="11" id="KW-1185">Reference proteome</keyword>
<comment type="subcellular location">
    <subcellularLocation>
        <location evidence="1">Membrane</location>
        <topology evidence="1">Multi-pass membrane protein</topology>
    </subcellularLocation>
</comment>
<dbReference type="AlphaFoldDB" id="H1Y6F4"/>
<keyword evidence="6" id="KW-0406">Ion transport</keyword>
<dbReference type="Gene3D" id="1.20.1530.20">
    <property type="match status" value="1"/>
</dbReference>